<feature type="signal peptide" evidence="1">
    <location>
        <begin position="1"/>
        <end position="33"/>
    </location>
</feature>
<dbReference type="Pfam" id="PF13953">
    <property type="entry name" value="PapC_C"/>
    <property type="match status" value="1"/>
</dbReference>
<dbReference type="EMBL" id="CABPRZ010000013">
    <property type="protein sequence ID" value="VVE24230.1"/>
    <property type="molecule type" value="Genomic_DNA"/>
</dbReference>
<dbReference type="Gene3D" id="2.60.40.3110">
    <property type="match status" value="1"/>
</dbReference>
<accession>A0A5E4WKT4</accession>
<dbReference type="Gene3D" id="2.60.40.2610">
    <property type="entry name" value="Outer membrane usher protein FimD, plug domain"/>
    <property type="match status" value="1"/>
</dbReference>
<name>A0A5E4WKT4_9BURK</name>
<dbReference type="GO" id="GO:0009279">
    <property type="term" value="C:cell outer membrane"/>
    <property type="evidence" value="ECO:0007669"/>
    <property type="project" value="TreeGrafter"/>
</dbReference>
<dbReference type="Proteomes" id="UP000414233">
    <property type="component" value="Unassembled WGS sequence"/>
</dbReference>
<dbReference type="GO" id="GO:0015473">
    <property type="term" value="F:fimbrial usher porin activity"/>
    <property type="evidence" value="ECO:0007669"/>
    <property type="project" value="InterPro"/>
</dbReference>
<feature type="domain" description="PapC-like C-terminal" evidence="2">
    <location>
        <begin position="712"/>
        <end position="773"/>
    </location>
</feature>
<dbReference type="Pfam" id="PF00577">
    <property type="entry name" value="Usher"/>
    <property type="match status" value="2"/>
</dbReference>
<dbReference type="InterPro" id="IPR000015">
    <property type="entry name" value="Fimb_usher"/>
</dbReference>
<dbReference type="PANTHER" id="PTHR30451">
    <property type="entry name" value="OUTER MEMBRANE USHER PROTEIN"/>
    <property type="match status" value="1"/>
</dbReference>
<dbReference type="InterPro" id="IPR025949">
    <property type="entry name" value="PapC-like_C"/>
</dbReference>
<reference evidence="3 4" key="1">
    <citation type="submission" date="2019-08" db="EMBL/GenBank/DDBJ databases">
        <authorList>
            <person name="Peeters C."/>
        </authorList>
    </citation>
    <scope>NUCLEOTIDE SEQUENCE [LARGE SCALE GENOMIC DNA]</scope>
    <source>
        <strain evidence="3 4">LMG 30175</strain>
    </source>
</reference>
<dbReference type="InterPro" id="IPR042186">
    <property type="entry name" value="FimD_plug_dom"/>
</dbReference>
<dbReference type="PANTHER" id="PTHR30451:SF5">
    <property type="entry name" value="SLR0019 PROTEIN"/>
    <property type="match status" value="1"/>
</dbReference>
<dbReference type="AlphaFoldDB" id="A0A5E4WKT4"/>
<proteinExistence type="predicted"/>
<gene>
    <name evidence="3" type="ORF">PTE30175_03216</name>
</gene>
<protein>
    <submittedName>
        <fullName evidence="3">Fimbrial assembly protein</fullName>
    </submittedName>
</protein>
<dbReference type="GO" id="GO:0009297">
    <property type="term" value="P:pilus assembly"/>
    <property type="evidence" value="ECO:0007669"/>
    <property type="project" value="InterPro"/>
</dbReference>
<dbReference type="OrthoDB" id="8587at2"/>
<evidence type="ECO:0000313" key="3">
    <source>
        <dbReference type="EMBL" id="VVE24230.1"/>
    </source>
</evidence>
<dbReference type="Gene3D" id="2.60.40.2070">
    <property type="match status" value="1"/>
</dbReference>
<dbReference type="InterPro" id="IPR043142">
    <property type="entry name" value="PapC-like_C_sf"/>
</dbReference>
<keyword evidence="4" id="KW-1185">Reference proteome</keyword>
<organism evidence="3 4">
    <name type="scientific">Pandoraea terrae</name>
    <dbReference type="NCBI Taxonomy" id="1537710"/>
    <lineage>
        <taxon>Bacteria</taxon>
        <taxon>Pseudomonadati</taxon>
        <taxon>Pseudomonadota</taxon>
        <taxon>Betaproteobacteria</taxon>
        <taxon>Burkholderiales</taxon>
        <taxon>Burkholderiaceae</taxon>
        <taxon>Pandoraea</taxon>
    </lineage>
</organism>
<sequence>MREAPTLKLPWRKSSAAWIALAQLLLFANSAAGKTPPNGLADPVNSPAQNDQPLLLDIEVNRQGSAGTALVLRDVRGDLWVSESDLSRLRLISPHAAPIVRQGARYYPLSSLPGAKYTVDESTQSLALQVNASAFATTEASVDRAPISPPTPSPPGLYFNYDIFAEQAAQANTQSGLFEVGAFNALGVGTTTVAMQNGVATRRAVRLDTTWTTDRPDEMASLRLGDNVTGAAALWGRAVRFGGIQYATNFGTRPGFVTVPTQTFAGQAALPSTVDVYVNNILATRKDVPPGPFSINALPIVTGDGNVQLVIKDVLGREQIVSQPFYASNSLLRPGLQDYSFELGGVRQNYGLTSFDYGSAFASGTYRRGITNALTGEGHLEVQGSNRATMGIGAVYLAPLLGVTTASLALSRSAMGVGHLWALGLVRRSEYLSFSFQTQAADATFQQLGADASFPAPRRQTSANLGFALSRYGSLNLTYLAQAISGNPGFAVGGISYSLQIKRVGLVSISAFRALSGSASNSINISLVLPLGGGGPSASLTHTSSDGAPAQSLLQVQRNLPAGEGYGYRLQAAVNAPQQASLYLQNRIATYTLEGAEFAGQSAARAGVSGGATVMGGSAFLSRHIDGSFGLVQLPNLPNVRIYADNQLVGRTDADGNALIPRLRPYEDNPIRIEERDLPWDTAIDSLSANAVPYYRSGIVIRPPVRQSYGAMMRIVTPDGKPLPPGAQVHIAGQTVAFPVALEGALFLTGLDSTNRLYAEWDKHSCQAALNLTKSADALPHLGDVICLEAQP</sequence>
<evidence type="ECO:0000256" key="1">
    <source>
        <dbReference type="SAM" id="SignalP"/>
    </source>
</evidence>
<evidence type="ECO:0000259" key="2">
    <source>
        <dbReference type="Pfam" id="PF13953"/>
    </source>
</evidence>
<keyword evidence="1" id="KW-0732">Signal</keyword>
<evidence type="ECO:0000313" key="4">
    <source>
        <dbReference type="Proteomes" id="UP000414233"/>
    </source>
</evidence>
<feature type="chain" id="PRO_5023132137" evidence="1">
    <location>
        <begin position="34"/>
        <end position="792"/>
    </location>
</feature>